<keyword evidence="2" id="KW-0732">Signal</keyword>
<accession>A0A6P1YK81</accession>
<name>A0A6P1YK81_9HYPH</name>
<proteinExistence type="predicted"/>
<dbReference type="AlphaFoldDB" id="A0A6P1YK81"/>
<evidence type="ECO:0000256" key="1">
    <source>
        <dbReference type="SAM" id="MobiDB-lite"/>
    </source>
</evidence>
<dbReference type="Proteomes" id="UP000464751">
    <property type="component" value="Chromosome"/>
</dbReference>
<organism evidence="3 4">
    <name type="scientific">Ancylobacter pratisalsi</name>
    <dbReference type="NCBI Taxonomy" id="1745854"/>
    <lineage>
        <taxon>Bacteria</taxon>
        <taxon>Pseudomonadati</taxon>
        <taxon>Pseudomonadota</taxon>
        <taxon>Alphaproteobacteria</taxon>
        <taxon>Hyphomicrobiales</taxon>
        <taxon>Xanthobacteraceae</taxon>
        <taxon>Ancylobacter</taxon>
    </lineage>
</organism>
<dbReference type="KEGG" id="apra:G3A50_02130"/>
<evidence type="ECO:0008006" key="5">
    <source>
        <dbReference type="Google" id="ProtNLM"/>
    </source>
</evidence>
<gene>
    <name evidence="3" type="ORF">G3A50_02130</name>
</gene>
<feature type="region of interest" description="Disordered" evidence="1">
    <location>
        <begin position="116"/>
        <end position="140"/>
    </location>
</feature>
<evidence type="ECO:0000313" key="3">
    <source>
        <dbReference type="EMBL" id="QIB32633.1"/>
    </source>
</evidence>
<reference evidence="3 4" key="1">
    <citation type="submission" date="2020-02" db="EMBL/GenBank/DDBJ databases">
        <authorList>
            <person name="Li G."/>
        </authorList>
    </citation>
    <scope>NUCLEOTIDE SEQUENCE [LARGE SCALE GENOMIC DNA]</scope>
    <source>
        <strain evidence="3 4">DSM 102029</strain>
    </source>
</reference>
<sequence>MKSITKVAVAAMLAAGACAKPASQITSAYVSPIPYENYDCEQIAAEATRVSDRLLPLTDIQNNKATSDAIATTAAIVVFWPAAFLVRGDDQASYELARLKGEMESLKAASVSKGCNIEFREPPPPPTAEELKARQEDFRR</sequence>
<protein>
    <recommendedName>
        <fullName evidence="5">Lipoprotein</fullName>
    </recommendedName>
</protein>
<evidence type="ECO:0000313" key="4">
    <source>
        <dbReference type="Proteomes" id="UP000464751"/>
    </source>
</evidence>
<keyword evidence="4" id="KW-1185">Reference proteome</keyword>
<dbReference type="PROSITE" id="PS51257">
    <property type="entry name" value="PROKAR_LIPOPROTEIN"/>
    <property type="match status" value="1"/>
</dbReference>
<dbReference type="EMBL" id="CP048630">
    <property type="protein sequence ID" value="QIB32633.1"/>
    <property type="molecule type" value="Genomic_DNA"/>
</dbReference>
<feature type="compositionally biased region" description="Basic and acidic residues" evidence="1">
    <location>
        <begin position="129"/>
        <end position="140"/>
    </location>
</feature>
<evidence type="ECO:0000256" key="2">
    <source>
        <dbReference type="SAM" id="SignalP"/>
    </source>
</evidence>
<feature type="signal peptide" evidence="2">
    <location>
        <begin position="1"/>
        <end position="19"/>
    </location>
</feature>
<feature type="chain" id="PRO_5027063078" description="Lipoprotein" evidence="2">
    <location>
        <begin position="20"/>
        <end position="140"/>
    </location>
</feature>
<dbReference type="RefSeq" id="WP_163073671.1">
    <property type="nucleotide sequence ID" value="NZ_CP048630.1"/>
</dbReference>